<comment type="caution">
    <text evidence="4">The sequence shown here is derived from an EMBL/GenBank/DDBJ whole genome shotgun (WGS) entry which is preliminary data.</text>
</comment>
<dbReference type="EMBL" id="JAGPYM010000015">
    <property type="protein sequence ID" value="KAH6886849.1"/>
    <property type="molecule type" value="Genomic_DNA"/>
</dbReference>
<keyword evidence="3" id="KW-0560">Oxidoreductase</keyword>
<dbReference type="InterPro" id="IPR020904">
    <property type="entry name" value="Sc_DH/Rdtase_CS"/>
</dbReference>
<dbReference type="CDD" id="cd05323">
    <property type="entry name" value="ADH_SDR_c_like"/>
    <property type="match status" value="1"/>
</dbReference>
<dbReference type="InterPro" id="IPR036291">
    <property type="entry name" value="NAD(P)-bd_dom_sf"/>
</dbReference>
<dbReference type="Proteomes" id="UP000777438">
    <property type="component" value="Unassembled WGS sequence"/>
</dbReference>
<reference evidence="4 5" key="1">
    <citation type="journal article" date="2021" name="Nat. Commun.">
        <title>Genetic determinants of endophytism in the Arabidopsis root mycobiome.</title>
        <authorList>
            <person name="Mesny F."/>
            <person name="Miyauchi S."/>
            <person name="Thiergart T."/>
            <person name="Pickel B."/>
            <person name="Atanasova L."/>
            <person name="Karlsson M."/>
            <person name="Huettel B."/>
            <person name="Barry K.W."/>
            <person name="Haridas S."/>
            <person name="Chen C."/>
            <person name="Bauer D."/>
            <person name="Andreopoulos W."/>
            <person name="Pangilinan J."/>
            <person name="LaButti K."/>
            <person name="Riley R."/>
            <person name="Lipzen A."/>
            <person name="Clum A."/>
            <person name="Drula E."/>
            <person name="Henrissat B."/>
            <person name="Kohler A."/>
            <person name="Grigoriev I.V."/>
            <person name="Martin F.M."/>
            <person name="Hacquard S."/>
        </authorList>
    </citation>
    <scope>NUCLEOTIDE SEQUENCE [LARGE SCALE GENOMIC DNA]</scope>
    <source>
        <strain evidence="4 5">MPI-CAGE-CH-0241</strain>
    </source>
</reference>
<dbReference type="InterPro" id="IPR002347">
    <property type="entry name" value="SDR_fam"/>
</dbReference>
<dbReference type="PRINTS" id="PR00081">
    <property type="entry name" value="GDHRDH"/>
</dbReference>
<evidence type="ECO:0000256" key="1">
    <source>
        <dbReference type="ARBA" id="ARBA00006484"/>
    </source>
</evidence>
<organism evidence="4 5">
    <name type="scientific">Thelonectria olida</name>
    <dbReference type="NCBI Taxonomy" id="1576542"/>
    <lineage>
        <taxon>Eukaryota</taxon>
        <taxon>Fungi</taxon>
        <taxon>Dikarya</taxon>
        <taxon>Ascomycota</taxon>
        <taxon>Pezizomycotina</taxon>
        <taxon>Sordariomycetes</taxon>
        <taxon>Hypocreomycetidae</taxon>
        <taxon>Hypocreales</taxon>
        <taxon>Nectriaceae</taxon>
        <taxon>Thelonectria</taxon>
    </lineage>
</organism>
<dbReference type="GO" id="GO:0016616">
    <property type="term" value="F:oxidoreductase activity, acting on the CH-OH group of donors, NAD or NADP as acceptor"/>
    <property type="evidence" value="ECO:0007669"/>
    <property type="project" value="TreeGrafter"/>
</dbReference>
<dbReference type="GO" id="GO:0005737">
    <property type="term" value="C:cytoplasm"/>
    <property type="evidence" value="ECO:0007669"/>
    <property type="project" value="TreeGrafter"/>
</dbReference>
<protein>
    <submittedName>
        <fullName evidence="4">Uncharacterized protein</fullName>
    </submittedName>
</protein>
<dbReference type="SUPFAM" id="SSF51735">
    <property type="entry name" value="NAD(P)-binding Rossmann-fold domains"/>
    <property type="match status" value="1"/>
</dbReference>
<dbReference type="Pfam" id="PF00106">
    <property type="entry name" value="adh_short"/>
    <property type="match status" value="1"/>
</dbReference>
<gene>
    <name evidence="4" type="ORF">B0T10DRAFT_442982</name>
</gene>
<comment type="similarity">
    <text evidence="1">Belongs to the short-chain dehydrogenases/reductases (SDR) family.</text>
</comment>
<dbReference type="PROSITE" id="PS00061">
    <property type="entry name" value="ADH_SHORT"/>
    <property type="match status" value="1"/>
</dbReference>
<evidence type="ECO:0000313" key="5">
    <source>
        <dbReference type="Proteomes" id="UP000777438"/>
    </source>
</evidence>
<dbReference type="Gene3D" id="3.40.50.720">
    <property type="entry name" value="NAD(P)-binding Rossmann-like Domain"/>
    <property type="match status" value="1"/>
</dbReference>
<keyword evidence="5" id="KW-1185">Reference proteome</keyword>
<dbReference type="PANTHER" id="PTHR44229">
    <property type="entry name" value="15-HYDROXYPROSTAGLANDIN DEHYDROGENASE [NAD(+)]"/>
    <property type="match status" value="1"/>
</dbReference>
<evidence type="ECO:0000256" key="3">
    <source>
        <dbReference type="ARBA" id="ARBA00023002"/>
    </source>
</evidence>
<keyword evidence="2" id="KW-0521">NADP</keyword>
<evidence type="ECO:0000313" key="4">
    <source>
        <dbReference type="EMBL" id="KAH6886849.1"/>
    </source>
</evidence>
<evidence type="ECO:0000256" key="2">
    <source>
        <dbReference type="ARBA" id="ARBA00022857"/>
    </source>
</evidence>
<dbReference type="AlphaFoldDB" id="A0A9P8W0E2"/>
<dbReference type="PANTHER" id="PTHR44229:SF4">
    <property type="entry name" value="15-HYDROXYPROSTAGLANDIN DEHYDROGENASE [NAD(+)]"/>
    <property type="match status" value="1"/>
</dbReference>
<name>A0A9P8W0E2_9HYPO</name>
<sequence>MPVAIITGAASGIGLALCRHFREKDWAVVLADINVDEGKRVAHELGEQAFFHKTDVSDWDDVASLFKKTIERFGRVDYVAANAGVADFQRLYERQQGEPQKPNLKTIDINLTGQIYCLWLAAHYFRLNKEPGGTIVFTSSNAGLYKFPTNPQYAAAKHGIVGLVRSVAPVFQKENIRVNCVCPAFVPTNLAPESLMKAMPEEHITPMSTLMRAFDEFANDESLVGKVAECSQGDIFYREQVDYCNESERWMGEESAKLWEQGYNM</sequence>
<accession>A0A9P8W0E2</accession>
<dbReference type="OrthoDB" id="37659at2759"/>
<proteinExistence type="inferred from homology"/>